<dbReference type="Proteomes" id="UP000176547">
    <property type="component" value="Unassembled WGS sequence"/>
</dbReference>
<dbReference type="PANTHER" id="PTHR32432">
    <property type="entry name" value="CELL DIVISION PROTEIN FTSA-RELATED"/>
    <property type="match status" value="1"/>
</dbReference>
<reference evidence="1 2" key="1">
    <citation type="journal article" date="2016" name="Nat. Commun.">
        <title>Thousands of microbial genomes shed light on interconnected biogeochemical processes in an aquifer system.</title>
        <authorList>
            <person name="Anantharaman K."/>
            <person name="Brown C.T."/>
            <person name="Hug L.A."/>
            <person name="Sharon I."/>
            <person name="Castelle C.J."/>
            <person name="Probst A.J."/>
            <person name="Thomas B.C."/>
            <person name="Singh A."/>
            <person name="Wilkins M.J."/>
            <person name="Karaoz U."/>
            <person name="Brodie E.L."/>
            <person name="Williams K.H."/>
            <person name="Hubbard S.S."/>
            <person name="Banfield J.F."/>
        </authorList>
    </citation>
    <scope>NUCLEOTIDE SEQUENCE [LARGE SCALE GENOMIC DNA]</scope>
</reference>
<proteinExistence type="predicted"/>
<accession>A0A1F5NED4</accession>
<dbReference type="Gene3D" id="3.30.1490.300">
    <property type="match status" value="1"/>
</dbReference>
<dbReference type="PIRSF" id="PIRSF019169">
    <property type="entry name" value="PilM"/>
    <property type="match status" value="1"/>
</dbReference>
<dbReference type="CDD" id="cd24049">
    <property type="entry name" value="ASKHA_NBD_PilM"/>
    <property type="match status" value="1"/>
</dbReference>
<dbReference type="EMBL" id="MFEG01000021">
    <property type="protein sequence ID" value="OGE75958.1"/>
    <property type="molecule type" value="Genomic_DNA"/>
</dbReference>
<dbReference type="InterPro" id="IPR043129">
    <property type="entry name" value="ATPase_NBD"/>
</dbReference>
<name>A0A1F5NED4_9BACT</name>
<gene>
    <name evidence="1" type="ORF">A3K06_01105</name>
</gene>
<evidence type="ECO:0000313" key="2">
    <source>
        <dbReference type="Proteomes" id="UP000176547"/>
    </source>
</evidence>
<evidence type="ECO:0000313" key="1">
    <source>
        <dbReference type="EMBL" id="OGE75958.1"/>
    </source>
</evidence>
<dbReference type="Gene3D" id="3.30.420.40">
    <property type="match status" value="2"/>
</dbReference>
<comment type="caution">
    <text evidence="1">The sequence shown here is derived from an EMBL/GenBank/DDBJ whole genome shotgun (WGS) entry which is preliminary data.</text>
</comment>
<dbReference type="InterPro" id="IPR005883">
    <property type="entry name" value="PilM"/>
</dbReference>
<sequence length="374" mass="41355">MLGLFNHQKPSVGLDISDVSLKLIQISPRAGRFRIHAYSDYSIPRDTIGKERFKNPEVIGKLIRQAAAHPKFGRITTKNVVASIPETRSFVRIIQIPIMSEEEAKEAIPWEAETYIPLPISQVYLDWVILGPAPATDSATEGEPGKKLNVLITAAPKGYVDDLVTLLKIAGLQPRALEVESQATARSLVPSSKETVLIADIDTIRTSFIILENGVLQFTSSVPIAGDTFTESIAKALSLEFKEAEEIKRELGLDGEAYKGALKRAFLPVLNSLVTEIKNTIRFYEEHTDHERKISRVLLSGSSSKLKHLPSFLHEKLSQQQDGEHVLRSMSGLRVELGNPWVNILKKSEMPPLSREDSLSFATAIGLAMRGAEE</sequence>
<dbReference type="AlphaFoldDB" id="A0A1F5NED4"/>
<dbReference type="NCBIfam" id="TIGR01175">
    <property type="entry name" value="pilM"/>
    <property type="match status" value="1"/>
</dbReference>
<evidence type="ECO:0008006" key="3">
    <source>
        <dbReference type="Google" id="ProtNLM"/>
    </source>
</evidence>
<dbReference type="SUPFAM" id="SSF53067">
    <property type="entry name" value="Actin-like ATPase domain"/>
    <property type="match status" value="2"/>
</dbReference>
<dbReference type="InterPro" id="IPR050696">
    <property type="entry name" value="FtsA/MreB"/>
</dbReference>
<protein>
    <recommendedName>
        <fullName evidence="3">SHS2 domain-containing protein</fullName>
    </recommendedName>
</protein>
<dbReference type="Pfam" id="PF11104">
    <property type="entry name" value="PilM_2"/>
    <property type="match status" value="1"/>
</dbReference>
<dbReference type="PANTHER" id="PTHR32432:SF3">
    <property type="entry name" value="ETHANOLAMINE UTILIZATION PROTEIN EUTJ"/>
    <property type="match status" value="1"/>
</dbReference>
<organism evidence="1 2">
    <name type="scientific">Candidatus Doudnabacteria bacterium RIFCSPHIGHO2_01_52_17</name>
    <dbReference type="NCBI Taxonomy" id="1817820"/>
    <lineage>
        <taxon>Bacteria</taxon>
        <taxon>Candidatus Doudnaibacteriota</taxon>
    </lineage>
</organism>